<feature type="transmembrane region" description="Helical" evidence="1">
    <location>
        <begin position="117"/>
        <end position="135"/>
    </location>
</feature>
<feature type="transmembrane region" description="Helical" evidence="1">
    <location>
        <begin position="6"/>
        <end position="32"/>
    </location>
</feature>
<sequence>MMQWVTAWAAAGAVLGQFVFAAFGLYALLRLLPRRPVRWKRLAFLTWRKTPAPDSWLKMFGIRREGPSYQERELLLAGCGFAADPAWYLLVRRAGIAACLALAALAAVLFQDRLLSVAMQLLGGIPLLAAFLMKLDRVWLRALRKMRAMQLTKEIYVISNQLLYLADSTLNIHTKLMRCVPYTKVMRGDLERMLAEWYHDPAVALREFKQRIGTDDGMSFAETIDALRQHESVEYYELLRVRISDYKEKLELAKESRKESTSYALFIIAGVPILYTFQVFIYPWVREGQKLFQSLG</sequence>
<evidence type="ECO:0000256" key="1">
    <source>
        <dbReference type="SAM" id="Phobius"/>
    </source>
</evidence>
<accession>A0A9X2MNJ3</accession>
<dbReference type="RefSeq" id="WP_257443544.1">
    <property type="nucleotide sequence ID" value="NZ_JANIPJ010000003.1"/>
</dbReference>
<gene>
    <name evidence="2" type="ORF">NQZ67_05540</name>
</gene>
<keyword evidence="1" id="KW-0472">Membrane</keyword>
<protein>
    <submittedName>
        <fullName evidence="2">Uncharacterized protein</fullName>
    </submittedName>
</protein>
<keyword evidence="1" id="KW-0812">Transmembrane</keyword>
<feature type="transmembrane region" description="Helical" evidence="1">
    <location>
        <begin position="263"/>
        <end position="285"/>
    </location>
</feature>
<feature type="transmembrane region" description="Helical" evidence="1">
    <location>
        <begin position="94"/>
        <end position="111"/>
    </location>
</feature>
<organism evidence="2 3">
    <name type="scientific">Paenibacillus soyae</name>
    <dbReference type="NCBI Taxonomy" id="2969249"/>
    <lineage>
        <taxon>Bacteria</taxon>
        <taxon>Bacillati</taxon>
        <taxon>Bacillota</taxon>
        <taxon>Bacilli</taxon>
        <taxon>Bacillales</taxon>
        <taxon>Paenibacillaceae</taxon>
        <taxon>Paenibacillus</taxon>
    </lineage>
</organism>
<keyword evidence="1" id="KW-1133">Transmembrane helix</keyword>
<name>A0A9X2MNJ3_9BACL</name>
<dbReference type="AlphaFoldDB" id="A0A9X2MNJ3"/>
<keyword evidence="3" id="KW-1185">Reference proteome</keyword>
<dbReference type="Proteomes" id="UP001141950">
    <property type="component" value="Unassembled WGS sequence"/>
</dbReference>
<evidence type="ECO:0000313" key="3">
    <source>
        <dbReference type="Proteomes" id="UP001141950"/>
    </source>
</evidence>
<comment type="caution">
    <text evidence="2">The sequence shown here is derived from an EMBL/GenBank/DDBJ whole genome shotgun (WGS) entry which is preliminary data.</text>
</comment>
<proteinExistence type="predicted"/>
<dbReference type="EMBL" id="JANIPJ010000003">
    <property type="protein sequence ID" value="MCR2803342.1"/>
    <property type="molecule type" value="Genomic_DNA"/>
</dbReference>
<reference evidence="2" key="1">
    <citation type="submission" date="2022-08" db="EMBL/GenBank/DDBJ databases">
        <title>The genomic sequence of strain Paenibacillus sp. SCIV0701.</title>
        <authorList>
            <person name="Zhao H."/>
        </authorList>
    </citation>
    <scope>NUCLEOTIDE SEQUENCE</scope>
    <source>
        <strain evidence="2">SCIV0701</strain>
    </source>
</reference>
<evidence type="ECO:0000313" key="2">
    <source>
        <dbReference type="EMBL" id="MCR2803342.1"/>
    </source>
</evidence>